<sequence length="41" mass="4672">MDRNSQEEAEQAMTALVRLVRACGSKLQWKFLDAATWWSGS</sequence>
<organism evidence="1 2">
    <name type="scientific">[Clostridium] symbiosum ATCC 14940</name>
    <dbReference type="NCBI Taxonomy" id="411472"/>
    <lineage>
        <taxon>Bacteria</taxon>
        <taxon>Bacillati</taxon>
        <taxon>Bacillota</taxon>
        <taxon>Clostridia</taxon>
        <taxon>Lachnospirales</taxon>
        <taxon>Lachnospiraceae</taxon>
        <taxon>Otoolea</taxon>
    </lineage>
</organism>
<gene>
    <name evidence="1" type="ORF">CLOSYM_03626</name>
</gene>
<evidence type="ECO:0000313" key="1">
    <source>
        <dbReference type="EMBL" id="ERI74813.1"/>
    </source>
</evidence>
<dbReference type="AlphaFoldDB" id="A0ABC9TUM5"/>
<comment type="caution">
    <text evidence="1">The sequence shown here is derived from an EMBL/GenBank/DDBJ whole genome shotgun (WGS) entry which is preliminary data.</text>
</comment>
<dbReference type="Proteomes" id="UP000016491">
    <property type="component" value="Unassembled WGS sequence"/>
</dbReference>
<evidence type="ECO:0000313" key="2">
    <source>
        <dbReference type="Proteomes" id="UP000016491"/>
    </source>
</evidence>
<reference evidence="1 2" key="1">
    <citation type="submission" date="2013-07" db="EMBL/GenBank/DDBJ databases">
        <authorList>
            <person name="Weinstock G."/>
            <person name="Sodergren E."/>
            <person name="Wylie T."/>
            <person name="Fulton L."/>
            <person name="Fulton R."/>
            <person name="Fronick C."/>
            <person name="O'Laughlin M."/>
            <person name="Godfrey J."/>
            <person name="Miner T."/>
            <person name="Herter B."/>
            <person name="Appelbaum E."/>
            <person name="Cordes M."/>
            <person name="Lek S."/>
            <person name="Wollam A."/>
            <person name="Pepin K.H."/>
            <person name="Palsikar V.B."/>
            <person name="Mitreva M."/>
            <person name="Wilson R.K."/>
        </authorList>
    </citation>
    <scope>NUCLEOTIDE SEQUENCE [LARGE SCALE GENOMIC DNA]</scope>
    <source>
        <strain evidence="1 2">ATCC 14940</strain>
    </source>
</reference>
<name>A0ABC9TUM5_CLOSY</name>
<protein>
    <submittedName>
        <fullName evidence="1">Uncharacterized protein</fullName>
    </submittedName>
</protein>
<dbReference type="EMBL" id="AWSU01000283">
    <property type="protein sequence ID" value="ERI74813.1"/>
    <property type="molecule type" value="Genomic_DNA"/>
</dbReference>
<accession>A0ABC9TUM5</accession>
<proteinExistence type="predicted"/>